<reference evidence="1" key="2">
    <citation type="submission" date="2017-06" db="EMBL/GenBank/DDBJ databases">
        <title>WGS assembly of Brachypodium distachyon.</title>
        <authorList>
            <consortium name="The International Brachypodium Initiative"/>
            <person name="Lucas S."/>
            <person name="Harmon-Smith M."/>
            <person name="Lail K."/>
            <person name="Tice H."/>
            <person name="Grimwood J."/>
            <person name="Bruce D."/>
            <person name="Barry K."/>
            <person name="Shu S."/>
            <person name="Lindquist E."/>
            <person name="Wang M."/>
            <person name="Pitluck S."/>
            <person name="Vogel J.P."/>
            <person name="Garvin D.F."/>
            <person name="Mockler T.C."/>
            <person name="Schmutz J."/>
            <person name="Rokhsar D."/>
            <person name="Bevan M.W."/>
        </authorList>
    </citation>
    <scope>NUCLEOTIDE SEQUENCE</scope>
    <source>
        <strain evidence="1">Bd21</strain>
    </source>
</reference>
<evidence type="ECO:0000313" key="3">
    <source>
        <dbReference type="Proteomes" id="UP000008810"/>
    </source>
</evidence>
<evidence type="ECO:0000313" key="2">
    <source>
        <dbReference type="EnsemblPlants" id="PNT63150"/>
    </source>
</evidence>
<reference evidence="2" key="3">
    <citation type="submission" date="2018-08" db="UniProtKB">
        <authorList>
            <consortium name="EnsemblPlants"/>
        </authorList>
    </citation>
    <scope>IDENTIFICATION</scope>
    <source>
        <strain evidence="2">cv. Bd21</strain>
    </source>
</reference>
<dbReference type="EnsemblPlants" id="PNT63150">
    <property type="protein sequence ID" value="PNT63150"/>
    <property type="gene ID" value="BRADI_4g12151v3"/>
</dbReference>
<dbReference type="Proteomes" id="UP000008810">
    <property type="component" value="Chromosome 4"/>
</dbReference>
<gene>
    <name evidence="1" type="ORF">BRADI_4g12151v3</name>
</gene>
<keyword evidence="3" id="KW-1185">Reference proteome</keyword>
<name>A0A2K2CMA2_BRADI</name>
<dbReference type="InParanoid" id="A0A2K2CMA2"/>
<dbReference type="Gramene" id="PNT63150">
    <property type="protein sequence ID" value="PNT63150"/>
    <property type="gene ID" value="BRADI_4g12151v3"/>
</dbReference>
<evidence type="ECO:0000313" key="1">
    <source>
        <dbReference type="EMBL" id="PNT63150.1"/>
    </source>
</evidence>
<organism evidence="1">
    <name type="scientific">Brachypodium distachyon</name>
    <name type="common">Purple false brome</name>
    <name type="synonym">Trachynia distachya</name>
    <dbReference type="NCBI Taxonomy" id="15368"/>
    <lineage>
        <taxon>Eukaryota</taxon>
        <taxon>Viridiplantae</taxon>
        <taxon>Streptophyta</taxon>
        <taxon>Embryophyta</taxon>
        <taxon>Tracheophyta</taxon>
        <taxon>Spermatophyta</taxon>
        <taxon>Magnoliopsida</taxon>
        <taxon>Liliopsida</taxon>
        <taxon>Poales</taxon>
        <taxon>Poaceae</taxon>
        <taxon>BOP clade</taxon>
        <taxon>Pooideae</taxon>
        <taxon>Stipodae</taxon>
        <taxon>Brachypodieae</taxon>
        <taxon>Brachypodium</taxon>
    </lineage>
</organism>
<dbReference type="EMBL" id="CM000883">
    <property type="protein sequence ID" value="PNT63150.1"/>
    <property type="molecule type" value="Genomic_DNA"/>
</dbReference>
<reference evidence="1 2" key="1">
    <citation type="journal article" date="2010" name="Nature">
        <title>Genome sequencing and analysis of the model grass Brachypodium distachyon.</title>
        <authorList>
            <consortium name="International Brachypodium Initiative"/>
        </authorList>
    </citation>
    <scope>NUCLEOTIDE SEQUENCE [LARGE SCALE GENOMIC DNA]</scope>
    <source>
        <strain evidence="1 2">Bd21</strain>
    </source>
</reference>
<proteinExistence type="predicted"/>
<sequence>MKVASRFFRVKPMAGRRPARPCRHHHYVTSSPSSLIGKNTISHNREIFMYKGDTAAGGFLVFEGTPTDHMAKILDGGNGQKIRCGKKWQRFH</sequence>
<dbReference type="AlphaFoldDB" id="A0A2K2CMA2"/>
<accession>A0A2K2CMA2</accession>
<protein>
    <submittedName>
        <fullName evidence="1 2">Uncharacterized protein</fullName>
    </submittedName>
</protein>